<evidence type="ECO:0000256" key="1">
    <source>
        <dbReference type="ARBA" id="ARBA00022679"/>
    </source>
</evidence>
<proteinExistence type="predicted"/>
<feature type="domain" description="Methyltransferase" evidence="2">
    <location>
        <begin position="55"/>
        <end position="134"/>
    </location>
</feature>
<dbReference type="EMBL" id="JAVRHQ010000018">
    <property type="protein sequence ID" value="MDT0643922.1"/>
    <property type="molecule type" value="Genomic_DNA"/>
</dbReference>
<gene>
    <name evidence="3" type="ORF">RM553_13875</name>
</gene>
<comment type="caution">
    <text evidence="3">The sequence shown here is derived from an EMBL/GenBank/DDBJ whole genome shotgun (WGS) entry which is preliminary data.</text>
</comment>
<dbReference type="GO" id="GO:0008168">
    <property type="term" value="F:methyltransferase activity"/>
    <property type="evidence" value="ECO:0007669"/>
    <property type="project" value="UniProtKB-KW"/>
</dbReference>
<evidence type="ECO:0000313" key="3">
    <source>
        <dbReference type="EMBL" id="MDT0643922.1"/>
    </source>
</evidence>
<protein>
    <submittedName>
        <fullName evidence="3">TIGR04290 family methyltransferase</fullName>
    </submittedName>
</protein>
<dbReference type="InterPro" id="IPR027554">
    <property type="entry name" value="Meth_Rta_06860"/>
</dbReference>
<sequence>MSTEAEIKELEPWFHNIHLPDGNQTADNHFLGDFPAFKWKNIKDSIPQDLTGWKVLDIGCNAGFYSIELAKRGAEVTGIDLDEHYLKQARWTAKQFGLEDKITFKQMQVYDFAHSEEQFDLVWFMGVFYHLRYPMLAMDILSQKTTKMMVFQTLSLPGKEEMEIPEDVEFHKREIMKEDGWPKMAFIENKLAGDPTNWWAPNHQGILSMLESCGFKVTGMPEDETYIAEKDKDLKSSLETWNFSEYLSAVGKDWKKEVDKKTKK</sequence>
<dbReference type="InterPro" id="IPR029063">
    <property type="entry name" value="SAM-dependent_MTases_sf"/>
</dbReference>
<keyword evidence="3" id="KW-0489">Methyltransferase</keyword>
<evidence type="ECO:0000259" key="2">
    <source>
        <dbReference type="Pfam" id="PF13649"/>
    </source>
</evidence>
<keyword evidence="1" id="KW-0808">Transferase</keyword>
<dbReference type="PANTHER" id="PTHR43861">
    <property type="entry name" value="TRANS-ACONITATE 2-METHYLTRANSFERASE-RELATED"/>
    <property type="match status" value="1"/>
</dbReference>
<dbReference type="SUPFAM" id="SSF53335">
    <property type="entry name" value="S-adenosyl-L-methionine-dependent methyltransferases"/>
    <property type="match status" value="1"/>
</dbReference>
<dbReference type="NCBIfam" id="TIGR04290">
    <property type="entry name" value="meth_Rta_06860"/>
    <property type="match status" value="1"/>
</dbReference>
<accession>A0ABU3CC56</accession>
<organism evidence="3 4">
    <name type="scientific">Autumnicola tepida</name>
    <dbReference type="NCBI Taxonomy" id="3075595"/>
    <lineage>
        <taxon>Bacteria</taxon>
        <taxon>Pseudomonadati</taxon>
        <taxon>Bacteroidota</taxon>
        <taxon>Flavobacteriia</taxon>
        <taxon>Flavobacteriales</taxon>
        <taxon>Flavobacteriaceae</taxon>
        <taxon>Autumnicola</taxon>
    </lineage>
</organism>
<keyword evidence="4" id="KW-1185">Reference proteome</keyword>
<reference evidence="3 4" key="1">
    <citation type="submission" date="2023-09" db="EMBL/GenBank/DDBJ databases">
        <authorList>
            <person name="Rey-Velasco X."/>
        </authorList>
    </citation>
    <scope>NUCLEOTIDE SEQUENCE [LARGE SCALE GENOMIC DNA]</scope>
    <source>
        <strain evidence="3 4">F363</strain>
    </source>
</reference>
<dbReference type="RefSeq" id="WP_311535541.1">
    <property type="nucleotide sequence ID" value="NZ_JAVRHQ010000018.1"/>
</dbReference>
<name>A0ABU3CC56_9FLAO</name>
<dbReference type="Gene3D" id="3.40.50.150">
    <property type="entry name" value="Vaccinia Virus protein VP39"/>
    <property type="match status" value="1"/>
</dbReference>
<dbReference type="CDD" id="cd02440">
    <property type="entry name" value="AdoMet_MTases"/>
    <property type="match status" value="1"/>
</dbReference>
<dbReference type="GO" id="GO:0032259">
    <property type="term" value="P:methylation"/>
    <property type="evidence" value="ECO:0007669"/>
    <property type="project" value="UniProtKB-KW"/>
</dbReference>
<dbReference type="Proteomes" id="UP001262889">
    <property type="component" value="Unassembled WGS sequence"/>
</dbReference>
<evidence type="ECO:0000313" key="4">
    <source>
        <dbReference type="Proteomes" id="UP001262889"/>
    </source>
</evidence>
<dbReference type="Pfam" id="PF13649">
    <property type="entry name" value="Methyltransf_25"/>
    <property type="match status" value="1"/>
</dbReference>
<dbReference type="InterPro" id="IPR041698">
    <property type="entry name" value="Methyltransf_25"/>
</dbReference>